<keyword evidence="11" id="KW-0051">Antiviral defense</keyword>
<evidence type="ECO:0000256" key="11">
    <source>
        <dbReference type="ARBA" id="ARBA00023118"/>
    </source>
</evidence>
<dbReference type="RefSeq" id="WP_044359379.1">
    <property type="nucleotide sequence ID" value="NZ_JXWY01000028.1"/>
</dbReference>
<keyword evidence="5" id="KW-0540">Nuclease</keyword>
<name>A0A0D6XRG9_9STAP</name>
<feature type="domain" description="GGDEF" evidence="13">
    <location>
        <begin position="524"/>
        <end position="658"/>
    </location>
</feature>
<protein>
    <recommendedName>
        <fullName evidence="3">CRISPR system single-strand-specific deoxyribonuclease Cas10/Csm1 (subtype III-A)</fullName>
    </recommendedName>
    <alternativeName>
        <fullName evidence="12">Cyclic oligoadenylate synthase</fullName>
    </alternativeName>
</protein>
<evidence type="ECO:0000256" key="2">
    <source>
        <dbReference type="ARBA" id="ARBA00005700"/>
    </source>
</evidence>
<evidence type="ECO:0000313" key="17">
    <source>
        <dbReference type="Proteomes" id="UP000254100"/>
    </source>
</evidence>
<dbReference type="OrthoDB" id="9768769at2"/>
<evidence type="ECO:0000256" key="9">
    <source>
        <dbReference type="ARBA" id="ARBA00022839"/>
    </source>
</evidence>
<dbReference type="InterPro" id="IPR043128">
    <property type="entry name" value="Rev_trsase/Diguanyl_cyclase"/>
</dbReference>
<keyword evidence="16" id="KW-1185">Reference proteome</keyword>
<dbReference type="InterPro" id="IPR013408">
    <property type="entry name" value="Cas10/Csm1"/>
</dbReference>
<dbReference type="NCBIfam" id="TIGR02578">
    <property type="entry name" value="cas_TM1811_Csm1"/>
    <property type="match status" value="1"/>
</dbReference>
<dbReference type="Gene3D" id="3.30.70.270">
    <property type="match status" value="1"/>
</dbReference>
<dbReference type="EMBL" id="UHDT01000001">
    <property type="protein sequence ID" value="SUM56458.1"/>
    <property type="molecule type" value="Genomic_DNA"/>
</dbReference>
<accession>A0A0D6XRG9</accession>
<dbReference type="Pfam" id="PF20824">
    <property type="entry name" value="Cmr2_hel_dom2"/>
    <property type="match status" value="1"/>
</dbReference>
<proteinExistence type="inferred from homology"/>
<dbReference type="Proteomes" id="UP000254100">
    <property type="component" value="Unassembled WGS sequence"/>
</dbReference>
<keyword evidence="4" id="KW-0808">Transferase</keyword>
<dbReference type="InterPro" id="IPR041062">
    <property type="entry name" value="Csm1_B"/>
</dbReference>
<dbReference type="GO" id="GO:0005524">
    <property type="term" value="F:ATP binding"/>
    <property type="evidence" value="ECO:0007669"/>
    <property type="project" value="UniProtKB-KW"/>
</dbReference>
<evidence type="ECO:0000256" key="4">
    <source>
        <dbReference type="ARBA" id="ARBA00022679"/>
    </source>
</evidence>
<evidence type="ECO:0000256" key="6">
    <source>
        <dbReference type="ARBA" id="ARBA00022741"/>
    </source>
</evidence>
<dbReference type="GO" id="GO:0016740">
    <property type="term" value="F:transferase activity"/>
    <property type="evidence" value="ECO:0007669"/>
    <property type="project" value="UniProtKB-KW"/>
</dbReference>
<dbReference type="Pfam" id="PF22335">
    <property type="entry name" value="Cas10-Cmr2_palm2"/>
    <property type="match status" value="1"/>
</dbReference>
<evidence type="ECO:0000256" key="5">
    <source>
        <dbReference type="ARBA" id="ARBA00022722"/>
    </source>
</evidence>
<dbReference type="InterPro" id="IPR054767">
    <property type="entry name" value="Cas10-Cmr2_palm2"/>
</dbReference>
<dbReference type="SUPFAM" id="SSF109604">
    <property type="entry name" value="HD-domain/PDEase-like"/>
    <property type="match status" value="1"/>
</dbReference>
<keyword evidence="10" id="KW-0067">ATP-binding</keyword>
<keyword evidence="8" id="KW-0378">Hydrolase</keyword>
<dbReference type="EMBL" id="JXWY01000028">
    <property type="protein sequence ID" value="KIX91207.1"/>
    <property type="molecule type" value="Genomic_DNA"/>
</dbReference>
<dbReference type="PROSITE" id="PS50887">
    <property type="entry name" value="GGDEF"/>
    <property type="match status" value="1"/>
</dbReference>
<dbReference type="InterPro" id="IPR048693">
    <property type="entry name" value="Cmr2-like_C"/>
</dbReference>
<evidence type="ECO:0000256" key="12">
    <source>
        <dbReference type="ARBA" id="ARBA00032922"/>
    </source>
</evidence>
<dbReference type="GO" id="GO:0051607">
    <property type="term" value="P:defense response to virus"/>
    <property type="evidence" value="ECO:0007669"/>
    <property type="project" value="UniProtKB-KW"/>
</dbReference>
<evidence type="ECO:0000256" key="3">
    <source>
        <dbReference type="ARBA" id="ARBA00014333"/>
    </source>
</evidence>
<comment type="cofactor">
    <cofactor evidence="1">
        <name>a divalent metal cation</name>
        <dbReference type="ChEBI" id="CHEBI:60240"/>
    </cofactor>
</comment>
<evidence type="ECO:0000313" key="15">
    <source>
        <dbReference type="EMBL" id="SUM56458.1"/>
    </source>
</evidence>
<evidence type="ECO:0000259" key="13">
    <source>
        <dbReference type="PROSITE" id="PS50887"/>
    </source>
</evidence>
<sequence>MDKKTTLMYGSLLHDIGKIVYRSNDHSFSKGTHSKLGAEFLKQFKEFNDNEILESVQYHHYKELKNAKIANNSNAYITYIADNIASGIDRRDLIEEGEESQNEHKLMFDKFTPLYSIFNVVNRNKDNTSEWKLSFDNNKHISYPTEANIRYKPSDYNELMNDMTFDINQKLKVNHSFFPSILQWTESLWQFVPSSTNRNQLVDISLYDHSRITCALASNIYDYLEENNITDYKKVLFSSYEATKKFYQEQAFILLSMDMSGIQEFIYNISGSKALKSLRSRSFYLELMLEVIVDQFLDIVGLSRANLLYTGGGHAYLLLPNTEKLRTEISSFNKQLKSWFMKEFTTDLSVSMAYEPCSGEDLMNTNGTYQDIWRNLSLKLSDSKSHKYTAEDILKFNKTTSDGERECKECLRSDTKINDDGLCSICEGIINISNDLRDKSFFVLSNKGVLKMPFEKKLSVIDYTAVENLASKATDIQIYSKNQPHVGVGVSRNIWMCDYDYASAHQETKNKGISSYVDRMEGIHRLGVLRADIDNLGNTFIHGIPKEYNSISRTATLSRQLSLFFKYELNNILEGLKITSIYSGGDDLFLIGSWDDIVTASIKIRERFNDFTLGRLTISAGIGIFHDKYPISKMAFETGELESFAKVGDKNQVALWVEDKVYSWKELSEDILQEKLQIVQFAFENSDEHGKAFLYKIIMLLRDNDAINIARLAYLLARSKISDEYTSQIFQWAQDENEKQQLITAIEYYIYQTREADI</sequence>
<organism evidence="15 17">
    <name type="scientific">Staphylococcus microti</name>
    <dbReference type="NCBI Taxonomy" id="569857"/>
    <lineage>
        <taxon>Bacteria</taxon>
        <taxon>Bacillati</taxon>
        <taxon>Bacillota</taxon>
        <taxon>Bacilli</taxon>
        <taxon>Bacillales</taxon>
        <taxon>Staphylococcaceae</taxon>
        <taxon>Staphylococcus</taxon>
    </lineage>
</organism>
<comment type="similarity">
    <text evidence="2">Belongs to the CRISPR-associated Cas10/Csm1 family.</text>
</comment>
<dbReference type="Proteomes" id="UP000032366">
    <property type="component" value="Unassembled WGS sequence"/>
</dbReference>
<gene>
    <name evidence="15" type="primary">csm1</name>
    <name evidence="15" type="ORF">NCTC13832_00089</name>
    <name evidence="14" type="ORF">TP70_03640</name>
</gene>
<evidence type="ECO:0000313" key="16">
    <source>
        <dbReference type="Proteomes" id="UP000032366"/>
    </source>
</evidence>
<dbReference type="InterPro" id="IPR052117">
    <property type="entry name" value="Cas10/Csm1_subtype-III-A"/>
</dbReference>
<dbReference type="InterPro" id="IPR000160">
    <property type="entry name" value="GGDEF_dom"/>
</dbReference>
<dbReference type="GO" id="GO:0004519">
    <property type="term" value="F:endonuclease activity"/>
    <property type="evidence" value="ECO:0007669"/>
    <property type="project" value="UniProtKB-KW"/>
</dbReference>
<dbReference type="GO" id="GO:0004527">
    <property type="term" value="F:exonuclease activity"/>
    <property type="evidence" value="ECO:0007669"/>
    <property type="project" value="UniProtKB-KW"/>
</dbReference>
<dbReference type="PANTHER" id="PTHR36528:SF1">
    <property type="entry name" value="CRISPR SYSTEM SINGLE-STRAND-SPECIFIC DEOXYRIBONUCLEASE CAS10_CSM1 (SUBTYPE III-A)"/>
    <property type="match status" value="1"/>
</dbReference>
<dbReference type="InterPro" id="IPR006674">
    <property type="entry name" value="HD_domain"/>
</dbReference>
<reference evidence="15 17" key="2">
    <citation type="submission" date="2018-06" db="EMBL/GenBank/DDBJ databases">
        <authorList>
            <consortium name="Pathogen Informatics"/>
            <person name="Doyle S."/>
        </authorList>
    </citation>
    <scope>NUCLEOTIDE SEQUENCE [LARGE SCALE GENOMIC DNA]</scope>
    <source>
        <strain evidence="15 17">NCTC13832</strain>
    </source>
</reference>
<keyword evidence="6" id="KW-0547">Nucleotide-binding</keyword>
<dbReference type="STRING" id="569857.TP70_03640"/>
<evidence type="ECO:0000256" key="1">
    <source>
        <dbReference type="ARBA" id="ARBA00001968"/>
    </source>
</evidence>
<dbReference type="CDD" id="cd09680">
    <property type="entry name" value="Cas10_III"/>
    <property type="match status" value="1"/>
</dbReference>
<evidence type="ECO:0000256" key="10">
    <source>
        <dbReference type="ARBA" id="ARBA00022840"/>
    </source>
</evidence>
<keyword evidence="7" id="KW-0255">Endonuclease</keyword>
<dbReference type="Pfam" id="PF01966">
    <property type="entry name" value="HD"/>
    <property type="match status" value="1"/>
</dbReference>
<evidence type="ECO:0000256" key="8">
    <source>
        <dbReference type="ARBA" id="ARBA00022801"/>
    </source>
</evidence>
<dbReference type="PANTHER" id="PTHR36528">
    <property type="entry name" value="CRISPR SYSTEM SINGLE-STRAND-SPECIFIC DEOXYRIBONUCLEASE CAS10/CSM1 (SUBTYPE III-A)"/>
    <property type="match status" value="1"/>
</dbReference>
<dbReference type="Gene3D" id="1.10.3210.10">
    <property type="entry name" value="Hypothetical protein af1432"/>
    <property type="match status" value="1"/>
</dbReference>
<evidence type="ECO:0000256" key="7">
    <source>
        <dbReference type="ARBA" id="ARBA00022759"/>
    </source>
</evidence>
<reference evidence="14 16" key="1">
    <citation type="submission" date="2015-01" db="EMBL/GenBank/DDBJ databases">
        <authorList>
            <person name="Guo J."/>
        </authorList>
    </citation>
    <scope>NUCLEOTIDE SEQUENCE [LARGE SCALE GENOMIC DNA]</scope>
    <source>
        <strain evidence="14 16">DSM 22147</strain>
    </source>
</reference>
<evidence type="ECO:0000313" key="14">
    <source>
        <dbReference type="EMBL" id="KIX91207.1"/>
    </source>
</evidence>
<keyword evidence="9" id="KW-0269">Exonuclease</keyword>
<dbReference type="Pfam" id="PF18211">
    <property type="entry name" value="Csm1_B"/>
    <property type="match status" value="1"/>
</dbReference>
<dbReference type="AlphaFoldDB" id="A0A0D6XRG9"/>